<dbReference type="Pfam" id="PF00520">
    <property type="entry name" value="Ion_trans"/>
    <property type="match status" value="1"/>
</dbReference>
<sequence>MSIYTSGEFVFKDVSKKVLKFARVSQDVPPDALYGMMKDEWNLHVPNLLLSVTGGAKDFIMKPRLKNLFSKGLVKAAQTTGAWIITGGTHTGVMKHVGEAVRDFTWSRRSYVNREIVVLGIAPWGALHNRDNLEKKEGHQPAEYILDEKNQGRLCCLDTDHSHFILVDDGSQGRYGVEIQLRTQLEKYISEQTVTKGDFHIRIPVVCVALEGGKGTLDTIHQSMTHDTPCVVVEGSGRVADAIARLANLKATEITTSLMKDTLSGLFEEPFTEEMVCEWTEKIRDIVGMSHLLTIFNADSKGARDIDMAILQALLKASQSLGSKNWDYQLTLAVSWNRIHIAQDIFSSDWQWETKDLHSVMTLALVENKPKFVQLFLDCGVTLWEYVTPEVLTTLYNNIETSSIIYNKLHKFLREEELPPNLKDAPYHVANILKKLLGGFSKSPSSYAKTSQTCTETSGMVKCDMEPLGISEKLQYPIRDLLLWAVLQNRAELAVIFWSQSQDCIVGALACSTILRKISKEVEDNEMSEGMRTQAKQYEGLAIGVLSECCKQNAEMSEKLLTHVSFVWGKTTCLRMAVNGHTMNFMSHGGVQMLLTKIWWGKLSVDNGFISVLLCMLFFPLMFTGIVTFRTQPIPHNMRLRPEPVNCHQRLVEFFTAPVVIFYWNVIAYIGFLWLFAYILMIDFQITPSWREYLLYAWIFTIFCEELRQSFYDLDDMGSVKKCKLYILNFWNQVDVLALLLFSIGVICRLIQVTFYAGRIVLSLDFAIFCFRLMHIFAVSKVLGPKIIMMWRMIKDIFSFLFLLAVWIVSFGVSKQAITVHNEKRLHWIFWNVVYKPYLTLFGEIPSDVYAQKFNATNCSPTGNDPKMAKCPYNDGSGNALFPEWLTIILLCLYLLFANILLVNLLIAMFSYTFSEVQGNTDQIWRFQRHSLIEEYCSRPPAPPPFIILSHLYFLVKHYILRLPTGGRKPLMHRLDEEDYKSLLSWEAECRDEYLSSQNQEKSQSTEERMQETSKKVDKVLTLLETDHEEPLRTVDRRLAELEDQVSQLSEGLNWIMVAMAEKGFGSKEVPTISRKL</sequence>
<dbReference type="SUPFAM" id="SSF102405">
    <property type="entry name" value="MCP/YpsA-like"/>
    <property type="match status" value="1"/>
</dbReference>
<dbReference type="InterPro" id="IPR036770">
    <property type="entry name" value="Ankyrin_rpt-contain_sf"/>
</dbReference>
<keyword evidence="3 9" id="KW-0812">Transmembrane</keyword>
<dbReference type="Proteomes" id="UP001066276">
    <property type="component" value="Chromosome 8"/>
</dbReference>
<dbReference type="AlphaFoldDB" id="A0AAV7P2P2"/>
<keyword evidence="6 9" id="KW-0472">Membrane</keyword>
<feature type="domain" description="Ion transport" evidence="10">
    <location>
        <begin position="670"/>
        <end position="920"/>
    </location>
</feature>
<dbReference type="InterPro" id="IPR050927">
    <property type="entry name" value="TRPM"/>
</dbReference>
<evidence type="ECO:0000256" key="4">
    <source>
        <dbReference type="ARBA" id="ARBA00022989"/>
    </source>
</evidence>
<evidence type="ECO:0000313" key="14">
    <source>
        <dbReference type="Proteomes" id="UP001066276"/>
    </source>
</evidence>
<evidence type="ECO:0000259" key="11">
    <source>
        <dbReference type="Pfam" id="PF18139"/>
    </source>
</evidence>
<feature type="transmembrane region" description="Helical" evidence="9">
    <location>
        <begin position="753"/>
        <end position="777"/>
    </location>
</feature>
<evidence type="ECO:0000256" key="9">
    <source>
        <dbReference type="SAM" id="Phobius"/>
    </source>
</evidence>
<evidence type="ECO:0000256" key="5">
    <source>
        <dbReference type="ARBA" id="ARBA00023065"/>
    </source>
</evidence>
<evidence type="ECO:0000259" key="12">
    <source>
        <dbReference type="Pfam" id="PF25508"/>
    </source>
</evidence>
<evidence type="ECO:0000313" key="13">
    <source>
        <dbReference type="EMBL" id="KAJ1121114.1"/>
    </source>
</evidence>
<dbReference type="Pfam" id="PF18139">
    <property type="entry name" value="LSDAT_euk"/>
    <property type="match status" value="1"/>
</dbReference>
<dbReference type="EMBL" id="JANPWB010000012">
    <property type="protein sequence ID" value="KAJ1121114.1"/>
    <property type="molecule type" value="Genomic_DNA"/>
</dbReference>
<comment type="caution">
    <text evidence="13">The sequence shown here is derived from an EMBL/GenBank/DDBJ whole genome shotgun (WGS) entry which is preliminary data.</text>
</comment>
<feature type="transmembrane region" description="Helical" evidence="9">
    <location>
        <begin position="726"/>
        <end position="747"/>
    </location>
</feature>
<feature type="domain" description="TRPM SLOG" evidence="11">
    <location>
        <begin position="20"/>
        <end position="270"/>
    </location>
</feature>
<feature type="transmembrane region" description="Helical" evidence="9">
    <location>
        <begin position="651"/>
        <end position="681"/>
    </location>
</feature>
<keyword evidence="7" id="KW-0407">Ion channel</keyword>
<gene>
    <name evidence="13" type="ORF">NDU88_009242</name>
</gene>
<keyword evidence="5" id="KW-0406">Ion transport</keyword>
<name>A0AAV7P2P2_PLEWA</name>
<feature type="transmembrane region" description="Helical" evidence="9">
    <location>
        <begin position="797"/>
        <end position="818"/>
    </location>
</feature>
<evidence type="ECO:0008006" key="15">
    <source>
        <dbReference type="Google" id="ProtNLM"/>
    </source>
</evidence>
<keyword evidence="2" id="KW-0813">Transport</keyword>
<organism evidence="13 14">
    <name type="scientific">Pleurodeles waltl</name>
    <name type="common">Iberian ribbed newt</name>
    <dbReference type="NCBI Taxonomy" id="8319"/>
    <lineage>
        <taxon>Eukaryota</taxon>
        <taxon>Metazoa</taxon>
        <taxon>Chordata</taxon>
        <taxon>Craniata</taxon>
        <taxon>Vertebrata</taxon>
        <taxon>Euteleostomi</taxon>
        <taxon>Amphibia</taxon>
        <taxon>Batrachia</taxon>
        <taxon>Caudata</taxon>
        <taxon>Salamandroidea</taxon>
        <taxon>Salamandridae</taxon>
        <taxon>Pleurodelinae</taxon>
        <taxon>Pleurodeles</taxon>
    </lineage>
</organism>
<dbReference type="Gene3D" id="3.40.50.450">
    <property type="match status" value="1"/>
</dbReference>
<dbReference type="PANTHER" id="PTHR13800">
    <property type="entry name" value="TRANSIENT RECEPTOR POTENTIAL CATION CHANNEL, SUBFAMILY M, MEMBER 6"/>
    <property type="match status" value="1"/>
</dbReference>
<feature type="domain" description="TRPM-like" evidence="12">
    <location>
        <begin position="344"/>
        <end position="588"/>
    </location>
</feature>
<dbReference type="GO" id="GO:0099604">
    <property type="term" value="F:ligand-gated calcium channel activity"/>
    <property type="evidence" value="ECO:0007669"/>
    <property type="project" value="TreeGrafter"/>
</dbReference>
<evidence type="ECO:0000256" key="8">
    <source>
        <dbReference type="SAM" id="MobiDB-lite"/>
    </source>
</evidence>
<reference evidence="13" key="1">
    <citation type="journal article" date="2022" name="bioRxiv">
        <title>Sequencing and chromosome-scale assembly of the giantPleurodeles waltlgenome.</title>
        <authorList>
            <person name="Brown T."/>
            <person name="Elewa A."/>
            <person name="Iarovenko S."/>
            <person name="Subramanian E."/>
            <person name="Araus A.J."/>
            <person name="Petzold A."/>
            <person name="Susuki M."/>
            <person name="Suzuki K.-i.T."/>
            <person name="Hayashi T."/>
            <person name="Toyoda A."/>
            <person name="Oliveira C."/>
            <person name="Osipova E."/>
            <person name="Leigh N.D."/>
            <person name="Simon A."/>
            <person name="Yun M.H."/>
        </authorList>
    </citation>
    <scope>NUCLEOTIDE SEQUENCE</scope>
    <source>
        <strain evidence="13">20211129_DDA</strain>
        <tissue evidence="13">Liver</tissue>
    </source>
</reference>
<dbReference type="SUPFAM" id="SSF48403">
    <property type="entry name" value="Ankyrin repeat"/>
    <property type="match status" value="1"/>
</dbReference>
<dbReference type="InterPro" id="IPR041491">
    <property type="entry name" value="TRPM_SLOG"/>
</dbReference>
<evidence type="ECO:0000256" key="3">
    <source>
        <dbReference type="ARBA" id="ARBA00022692"/>
    </source>
</evidence>
<dbReference type="PANTHER" id="PTHR13800:SF45">
    <property type="entry name" value="TRANSIENT RECEPTOR POTENTIAL CATION CHANNEL SUBFAMILY M MEMBER 2 ISOFORM X1"/>
    <property type="match status" value="1"/>
</dbReference>
<feature type="compositionally biased region" description="Basic and acidic residues" evidence="8">
    <location>
        <begin position="1004"/>
        <end position="1016"/>
    </location>
</feature>
<protein>
    <recommendedName>
        <fullName evidence="15">Transient receptor potential cation channel subfamily M member 2</fullName>
    </recommendedName>
</protein>
<dbReference type="InterPro" id="IPR005821">
    <property type="entry name" value="Ion_trans_dom"/>
</dbReference>
<feature type="transmembrane region" description="Helical" evidence="9">
    <location>
        <begin position="608"/>
        <end position="630"/>
    </location>
</feature>
<keyword evidence="14" id="KW-1185">Reference proteome</keyword>
<evidence type="ECO:0000256" key="2">
    <source>
        <dbReference type="ARBA" id="ARBA00022448"/>
    </source>
</evidence>
<feature type="transmembrane region" description="Helical" evidence="9">
    <location>
        <begin position="885"/>
        <end position="907"/>
    </location>
</feature>
<dbReference type="GO" id="GO:0005886">
    <property type="term" value="C:plasma membrane"/>
    <property type="evidence" value="ECO:0007669"/>
    <property type="project" value="TreeGrafter"/>
</dbReference>
<dbReference type="InterPro" id="IPR057366">
    <property type="entry name" value="TRPM-like"/>
</dbReference>
<proteinExistence type="predicted"/>
<evidence type="ECO:0000256" key="7">
    <source>
        <dbReference type="ARBA" id="ARBA00023303"/>
    </source>
</evidence>
<feature type="region of interest" description="Disordered" evidence="8">
    <location>
        <begin position="997"/>
        <end position="1016"/>
    </location>
</feature>
<comment type="subcellular location">
    <subcellularLocation>
        <location evidence="1">Membrane</location>
        <topology evidence="1">Multi-pass membrane protein</topology>
    </subcellularLocation>
</comment>
<dbReference type="Pfam" id="PF25508">
    <property type="entry name" value="TRPM2"/>
    <property type="match status" value="1"/>
</dbReference>
<evidence type="ECO:0000256" key="6">
    <source>
        <dbReference type="ARBA" id="ARBA00023136"/>
    </source>
</evidence>
<accession>A0AAV7P2P2</accession>
<evidence type="ECO:0000259" key="10">
    <source>
        <dbReference type="Pfam" id="PF00520"/>
    </source>
</evidence>
<keyword evidence="4 9" id="KW-1133">Transmembrane helix</keyword>
<evidence type="ECO:0000256" key="1">
    <source>
        <dbReference type="ARBA" id="ARBA00004141"/>
    </source>
</evidence>
<dbReference type="GO" id="GO:0051209">
    <property type="term" value="P:release of sequestered calcium ion into cytosol"/>
    <property type="evidence" value="ECO:0007669"/>
    <property type="project" value="TreeGrafter"/>
</dbReference>